<evidence type="ECO:0000313" key="1">
    <source>
        <dbReference type="EMBL" id="GFY40354.1"/>
    </source>
</evidence>
<reference evidence="1" key="1">
    <citation type="submission" date="2020-08" db="EMBL/GenBank/DDBJ databases">
        <title>Multicomponent nature underlies the extraordinary mechanical properties of spider dragline silk.</title>
        <authorList>
            <person name="Kono N."/>
            <person name="Nakamura H."/>
            <person name="Mori M."/>
            <person name="Yoshida Y."/>
            <person name="Ohtoshi R."/>
            <person name="Malay A.D."/>
            <person name="Moran D.A.P."/>
            <person name="Tomita M."/>
            <person name="Numata K."/>
            <person name="Arakawa K."/>
        </authorList>
    </citation>
    <scope>NUCLEOTIDE SEQUENCE</scope>
</reference>
<proteinExistence type="predicted"/>
<dbReference type="EMBL" id="BMAV01001865">
    <property type="protein sequence ID" value="GFY40354.1"/>
    <property type="molecule type" value="Genomic_DNA"/>
</dbReference>
<dbReference type="AlphaFoldDB" id="A0A8X7BSC4"/>
<dbReference type="Proteomes" id="UP000886998">
    <property type="component" value="Unassembled WGS sequence"/>
</dbReference>
<organism evidence="1 2">
    <name type="scientific">Trichonephila inaurata madagascariensis</name>
    <dbReference type="NCBI Taxonomy" id="2747483"/>
    <lineage>
        <taxon>Eukaryota</taxon>
        <taxon>Metazoa</taxon>
        <taxon>Ecdysozoa</taxon>
        <taxon>Arthropoda</taxon>
        <taxon>Chelicerata</taxon>
        <taxon>Arachnida</taxon>
        <taxon>Araneae</taxon>
        <taxon>Araneomorphae</taxon>
        <taxon>Entelegynae</taxon>
        <taxon>Araneoidea</taxon>
        <taxon>Nephilidae</taxon>
        <taxon>Trichonephila</taxon>
        <taxon>Trichonephila inaurata</taxon>
    </lineage>
</organism>
<evidence type="ECO:0000313" key="2">
    <source>
        <dbReference type="Proteomes" id="UP000886998"/>
    </source>
</evidence>
<sequence>MKNSPDNWRVLPYTNSTDVQPKFSLSAAQWDFADTTPPFRTNLDCFYAADSTSFSRGSFCLVGRTLQA</sequence>
<name>A0A8X7BSC4_9ARAC</name>
<gene>
    <name evidence="1" type="ORF">TNIN_448331</name>
</gene>
<protein>
    <submittedName>
        <fullName evidence="1">Uncharacterized protein</fullName>
    </submittedName>
</protein>
<comment type="caution">
    <text evidence="1">The sequence shown here is derived from an EMBL/GenBank/DDBJ whole genome shotgun (WGS) entry which is preliminary data.</text>
</comment>
<keyword evidence="2" id="KW-1185">Reference proteome</keyword>
<accession>A0A8X7BSC4</accession>